<reference evidence="2 3" key="1">
    <citation type="journal article" date="2009" name="Appl. Environ. Microbiol.">
        <title>Three genomes from the phylum Acidobacteria provide insight into the lifestyles of these microorganisms in soils.</title>
        <authorList>
            <person name="Ward N.L."/>
            <person name="Challacombe J.F."/>
            <person name="Janssen P.H."/>
            <person name="Henrissat B."/>
            <person name="Coutinho P.M."/>
            <person name="Wu M."/>
            <person name="Xie G."/>
            <person name="Haft D.H."/>
            <person name="Sait M."/>
            <person name="Badger J."/>
            <person name="Barabote R.D."/>
            <person name="Bradley B."/>
            <person name="Brettin T.S."/>
            <person name="Brinkac L.M."/>
            <person name="Bruce D."/>
            <person name="Creasy T."/>
            <person name="Daugherty S.C."/>
            <person name="Davidsen T.M."/>
            <person name="DeBoy R.T."/>
            <person name="Detter J.C."/>
            <person name="Dodson R.J."/>
            <person name="Durkin A.S."/>
            <person name="Ganapathy A."/>
            <person name="Gwinn-Giglio M."/>
            <person name="Han C.S."/>
            <person name="Khouri H."/>
            <person name="Kiss H."/>
            <person name="Kothari S.P."/>
            <person name="Madupu R."/>
            <person name="Nelson K.E."/>
            <person name="Nelson W.C."/>
            <person name="Paulsen I."/>
            <person name="Penn K."/>
            <person name="Ren Q."/>
            <person name="Rosovitz M.J."/>
            <person name="Selengut J.D."/>
            <person name="Shrivastava S."/>
            <person name="Sullivan S.A."/>
            <person name="Tapia R."/>
            <person name="Thompson L.S."/>
            <person name="Watkins K.L."/>
            <person name="Yang Q."/>
            <person name="Yu C."/>
            <person name="Zafar N."/>
            <person name="Zhou L."/>
            <person name="Kuske C.R."/>
        </authorList>
    </citation>
    <scope>NUCLEOTIDE SEQUENCE [LARGE SCALE GENOMIC DNA]</scope>
    <source>
        <strain evidence="3">ATCC 51196 / DSM 11244 / BCRC 80197 / JCM 7670 / NBRC 15755 / NCIMB 13165 / 161</strain>
    </source>
</reference>
<evidence type="ECO:0000313" key="2">
    <source>
        <dbReference type="EMBL" id="ACO33763.1"/>
    </source>
</evidence>
<name>C1F2G2_ACIC5</name>
<dbReference type="KEGG" id="aca:ACP_2622"/>
<dbReference type="EMBL" id="CP001472">
    <property type="protein sequence ID" value="ACO33763.1"/>
    <property type="molecule type" value="Genomic_DNA"/>
</dbReference>
<protein>
    <submittedName>
        <fullName evidence="2">Uncharacterized protein</fullName>
    </submittedName>
</protein>
<evidence type="ECO:0000313" key="3">
    <source>
        <dbReference type="Proteomes" id="UP000002207"/>
    </source>
</evidence>
<proteinExistence type="predicted"/>
<dbReference type="HOGENOM" id="CLU_3380049_0_0_0"/>
<gene>
    <name evidence="2" type="ordered locus">ACP_2622</name>
</gene>
<dbReference type="InParanoid" id="C1F2G2"/>
<accession>C1F2G2</accession>
<sequence length="33" mass="3734">MNDKLASLRLLEKSPSQNPFKKRIPIHISGDAE</sequence>
<evidence type="ECO:0000256" key="1">
    <source>
        <dbReference type="SAM" id="MobiDB-lite"/>
    </source>
</evidence>
<dbReference type="Proteomes" id="UP000002207">
    <property type="component" value="Chromosome"/>
</dbReference>
<dbReference type="AlphaFoldDB" id="C1F2G2"/>
<feature type="region of interest" description="Disordered" evidence="1">
    <location>
        <begin position="1"/>
        <end position="33"/>
    </location>
</feature>
<keyword evidence="3" id="KW-1185">Reference proteome</keyword>
<organism evidence="2 3">
    <name type="scientific">Acidobacterium capsulatum (strain ATCC 51196 / DSM 11244 / BCRC 80197 / JCM 7670 / NBRC 15755 / NCIMB 13165 / 161)</name>
    <dbReference type="NCBI Taxonomy" id="240015"/>
    <lineage>
        <taxon>Bacteria</taxon>
        <taxon>Pseudomonadati</taxon>
        <taxon>Acidobacteriota</taxon>
        <taxon>Terriglobia</taxon>
        <taxon>Terriglobales</taxon>
        <taxon>Acidobacteriaceae</taxon>
        <taxon>Acidobacterium</taxon>
    </lineage>
</organism>